<dbReference type="InterPro" id="IPR058055">
    <property type="entry name" value="PA-PLA1"/>
</dbReference>
<evidence type="ECO:0000313" key="4">
    <source>
        <dbReference type="Proteomes" id="UP001165060"/>
    </source>
</evidence>
<feature type="region of interest" description="Disordered" evidence="1">
    <location>
        <begin position="1"/>
        <end position="60"/>
    </location>
</feature>
<dbReference type="EMBL" id="BRYB01000870">
    <property type="protein sequence ID" value="GMI39391.1"/>
    <property type="molecule type" value="Genomic_DNA"/>
</dbReference>
<accession>A0ABQ6N445</accession>
<feature type="region of interest" description="Disordered" evidence="1">
    <location>
        <begin position="1094"/>
        <end position="1157"/>
    </location>
</feature>
<feature type="compositionally biased region" description="Basic residues" evidence="1">
    <location>
        <begin position="30"/>
        <end position="40"/>
    </location>
</feature>
<protein>
    <recommendedName>
        <fullName evidence="2">DDHD domain-containing protein</fullName>
    </recommendedName>
</protein>
<evidence type="ECO:0000259" key="2">
    <source>
        <dbReference type="PROSITE" id="PS51043"/>
    </source>
</evidence>
<proteinExistence type="predicted"/>
<dbReference type="Proteomes" id="UP001165060">
    <property type="component" value="Unassembled WGS sequence"/>
</dbReference>
<evidence type="ECO:0000313" key="3">
    <source>
        <dbReference type="EMBL" id="GMI39391.1"/>
    </source>
</evidence>
<dbReference type="PANTHER" id="PTHR23509">
    <property type="entry name" value="PA-PL1 PHOSPHOLIPASE FAMILY"/>
    <property type="match status" value="1"/>
</dbReference>
<keyword evidence="4" id="KW-1185">Reference proteome</keyword>
<feature type="region of interest" description="Disordered" evidence="1">
    <location>
        <begin position="389"/>
        <end position="486"/>
    </location>
</feature>
<feature type="region of interest" description="Disordered" evidence="1">
    <location>
        <begin position="905"/>
        <end position="929"/>
    </location>
</feature>
<dbReference type="InterPro" id="IPR004177">
    <property type="entry name" value="DDHD_dom"/>
</dbReference>
<feature type="compositionally biased region" description="Acidic residues" evidence="1">
    <location>
        <begin position="1122"/>
        <end position="1131"/>
    </location>
</feature>
<name>A0ABQ6N445_9STRA</name>
<organism evidence="3 4">
    <name type="scientific">Tetraparma gracilis</name>
    <dbReference type="NCBI Taxonomy" id="2962635"/>
    <lineage>
        <taxon>Eukaryota</taxon>
        <taxon>Sar</taxon>
        <taxon>Stramenopiles</taxon>
        <taxon>Ochrophyta</taxon>
        <taxon>Bolidophyceae</taxon>
        <taxon>Parmales</taxon>
        <taxon>Triparmaceae</taxon>
        <taxon>Tetraparma</taxon>
    </lineage>
</organism>
<dbReference type="SMART" id="SM01127">
    <property type="entry name" value="DDHD"/>
    <property type="match status" value="1"/>
</dbReference>
<feature type="domain" description="DDHD" evidence="2">
    <location>
        <begin position="980"/>
        <end position="1206"/>
    </location>
</feature>
<feature type="compositionally biased region" description="Pro residues" evidence="1">
    <location>
        <begin position="408"/>
        <end position="422"/>
    </location>
</feature>
<feature type="compositionally biased region" description="Pro residues" evidence="1">
    <location>
        <begin position="18"/>
        <end position="27"/>
    </location>
</feature>
<dbReference type="PANTHER" id="PTHR23509:SF10">
    <property type="entry name" value="LD21067P"/>
    <property type="match status" value="1"/>
</dbReference>
<comment type="caution">
    <text evidence="3">The sequence shown here is derived from an EMBL/GenBank/DDBJ whole genome shotgun (WGS) entry which is preliminary data.</text>
</comment>
<sequence>MIRSSSQEAPLDTLSLSPPHPSTPPPARRGASRTSKRGRRPSANPLENATSLASRVGQHTRRQVWDSNNAVVSGAVIASEYYERLYQGLRKGVVAVATSTSSAYKTAKSAAAGTQHHLLLPVRDWVIMPSFHLAEKSATAVYTFGTSPQLTSATNKVLDGVERYAPFQTGRLFIVPALRTGYTMGATFVLVMRYPIPSQSTVTYAAHSVSNATKSALAYAYSEVFFYVNLVDVHVTRVFAKAQWNILGFGPYVSLNDTQRGEIMDHICERYLGLSDPILRYEFTSHVRIQNKRMYDDLIRSGLLRRRGGSLCEGDTWLEAIPEWRKNQRSIEEEDVFSSPSFSSAATSDQRAIRTKTVALWFSYPLVNGNMPVKDGCWRRFDERDRSKLEAHHLSRKWRAPTSRPAPRRPPPPPASTPPPSGQPSEEEPPHTPGLTQDAVVHDWLLDPPLPTPPGTSSPVQMGPAKAAPVEANSPERSSPPVNIDPNTELSQWYEPDSERDLLVDEDRHVVSWSGRRPTHSTTAITNSMIMRPVFWRYYGVGESVRRAIWVQDAGKRLGLQPYSEQSANVLEDAYQFLKWQMGQGGVTRWGERGDKPEEEEEEEAGNKPVLLTVQVVSPDGADQLVQFRSLKQILAVKKTLGGALSLFKQRVYRGAEVVVEDSEREQAEEKAEADAFSAGGIGVVEDFSASLGGGEETAGAASDALAKCLVAPLSFSQDHRAAPTETDTEDSVEHLVLIVHGIGKALQSFELLGLVQLSSIVDCCTWMRDNFTDVVGGGEVGGELGGGGDSRIEVIPVEWHERFNRVSRQNDSNIPGAGLNDISLNTIPHMRSFANDAMLDTLYFMSEPHHDIIIDLVVHELNLIVNKFRRLKRRGFTGKVSLVAHSLGSIITWDILANQDAGGSAFGERVQTPPPSAKFEPGSSGGSGGRVGGILQSLFGSPASSKKKEEGAGGVGGGGGGGRGGGRAEGRATEGYPQLDFQVQNTFMLGSPIAVFLFIRNQCEPLDREYSLPGCARMYNIFHPYDPAAYRIEPLVNRRNANYEPSIIPTWKGNFRVQYQLKIMWRRMVNTVLKTQARIFSQVEDGISTIGLLDASDQLPPTPRSHDRVGRAGGGGRVAEEEGWEEDGGRDDDSVASEATGSESDEGGEDRRVETGRLNDGRRVDYVLQEKEIESTNEYLFALGAHSMYWAERDLAFFIARELLRSGGQEGAGVGGGAGDRHDFTKD</sequence>
<gene>
    <name evidence="3" type="ORF">TeGR_g1786</name>
</gene>
<evidence type="ECO:0000256" key="1">
    <source>
        <dbReference type="SAM" id="MobiDB-lite"/>
    </source>
</evidence>
<reference evidence="3 4" key="1">
    <citation type="journal article" date="2023" name="Commun. Biol.">
        <title>Genome analysis of Parmales, the sister group of diatoms, reveals the evolutionary specialization of diatoms from phago-mixotrophs to photoautotrophs.</title>
        <authorList>
            <person name="Ban H."/>
            <person name="Sato S."/>
            <person name="Yoshikawa S."/>
            <person name="Yamada K."/>
            <person name="Nakamura Y."/>
            <person name="Ichinomiya M."/>
            <person name="Sato N."/>
            <person name="Blanc-Mathieu R."/>
            <person name="Endo H."/>
            <person name="Kuwata A."/>
            <person name="Ogata H."/>
        </authorList>
    </citation>
    <scope>NUCLEOTIDE SEQUENCE [LARGE SCALE GENOMIC DNA]</scope>
</reference>
<dbReference type="PROSITE" id="PS51043">
    <property type="entry name" value="DDHD"/>
    <property type="match status" value="1"/>
</dbReference>
<feature type="compositionally biased region" description="Gly residues" evidence="1">
    <location>
        <begin position="953"/>
        <end position="966"/>
    </location>
</feature>
<feature type="compositionally biased region" description="Polar residues" evidence="1">
    <location>
        <begin position="475"/>
        <end position="486"/>
    </location>
</feature>
<feature type="region of interest" description="Disordered" evidence="1">
    <location>
        <begin position="943"/>
        <end position="973"/>
    </location>
</feature>
<dbReference type="Pfam" id="PF02862">
    <property type="entry name" value="DDHD"/>
    <property type="match status" value="1"/>
</dbReference>